<evidence type="ECO:0000313" key="4">
    <source>
        <dbReference type="EMBL" id="QED36975.1"/>
    </source>
</evidence>
<gene>
    <name evidence="4" type="ORF">FK178_04285</name>
</gene>
<dbReference type="InterPro" id="IPR029028">
    <property type="entry name" value="Alpha/beta_knot_MTases"/>
</dbReference>
<dbReference type="GO" id="GO:0003723">
    <property type="term" value="F:RNA binding"/>
    <property type="evidence" value="ECO:0007669"/>
    <property type="project" value="InterPro"/>
</dbReference>
<evidence type="ECO:0000256" key="1">
    <source>
        <dbReference type="ARBA" id="ARBA00022603"/>
    </source>
</evidence>
<name>A0A5B8YGB9_9FLAO</name>
<keyword evidence="1 4" id="KW-0489">Methyltransferase</keyword>
<dbReference type="GO" id="GO:0032259">
    <property type="term" value="P:methylation"/>
    <property type="evidence" value="ECO:0007669"/>
    <property type="project" value="UniProtKB-KW"/>
</dbReference>
<dbReference type="GO" id="GO:0008173">
    <property type="term" value="F:RNA methyltransferase activity"/>
    <property type="evidence" value="ECO:0007669"/>
    <property type="project" value="InterPro"/>
</dbReference>
<dbReference type="Pfam" id="PF00588">
    <property type="entry name" value="SpoU_methylase"/>
    <property type="match status" value="1"/>
</dbReference>
<proteinExistence type="predicted"/>
<dbReference type="InterPro" id="IPR029026">
    <property type="entry name" value="tRNA_m1G_MTases_N"/>
</dbReference>
<dbReference type="AlphaFoldDB" id="A0A5B8YGB9"/>
<dbReference type="RefSeq" id="WP_146831332.1">
    <property type="nucleotide sequence ID" value="NZ_CP042476.1"/>
</dbReference>
<dbReference type="EMBL" id="CP042476">
    <property type="protein sequence ID" value="QED36975.1"/>
    <property type="molecule type" value="Genomic_DNA"/>
</dbReference>
<organism evidence="4 5">
    <name type="scientific">Antarcticibacterium arcticum</name>
    <dbReference type="NCBI Taxonomy" id="2585771"/>
    <lineage>
        <taxon>Bacteria</taxon>
        <taxon>Pseudomonadati</taxon>
        <taxon>Bacteroidota</taxon>
        <taxon>Flavobacteriia</taxon>
        <taxon>Flavobacteriales</taxon>
        <taxon>Flavobacteriaceae</taxon>
        <taxon>Antarcticibacterium</taxon>
    </lineage>
</organism>
<dbReference type="CDD" id="cd18082">
    <property type="entry name" value="SpoU-like_family"/>
    <property type="match status" value="1"/>
</dbReference>
<protein>
    <submittedName>
        <fullName evidence="4">TrmH family RNA methyltransferase</fullName>
    </submittedName>
</protein>
<evidence type="ECO:0000256" key="2">
    <source>
        <dbReference type="ARBA" id="ARBA00022679"/>
    </source>
</evidence>
<dbReference type="KEGG" id="anp:FK178_04285"/>
<keyword evidence="2 4" id="KW-0808">Transferase</keyword>
<dbReference type="GO" id="GO:0005829">
    <property type="term" value="C:cytosol"/>
    <property type="evidence" value="ECO:0007669"/>
    <property type="project" value="TreeGrafter"/>
</dbReference>
<dbReference type="GO" id="GO:0006396">
    <property type="term" value="P:RNA processing"/>
    <property type="evidence" value="ECO:0007669"/>
    <property type="project" value="InterPro"/>
</dbReference>
<dbReference type="Proteomes" id="UP000321954">
    <property type="component" value="Chromosome"/>
</dbReference>
<dbReference type="Gene3D" id="3.40.1280.10">
    <property type="match status" value="1"/>
</dbReference>
<accession>A0A5B8YGB9</accession>
<evidence type="ECO:0000259" key="3">
    <source>
        <dbReference type="Pfam" id="PF00588"/>
    </source>
</evidence>
<dbReference type="PANTHER" id="PTHR46429:SF1">
    <property type="entry name" value="23S RRNA (GUANOSINE-2'-O-)-METHYLTRANSFERASE RLMB"/>
    <property type="match status" value="1"/>
</dbReference>
<sequence length="174" mass="19316">MSTQLSHKEHGTPVQRFPIILLADNLMGDANIGSLFRLADAFNIEKIVFCGSPVNLNSNRLKRTARATVDNVSNEFWEDPEEALANYIELGYTPIALEITEDSKPLDKVHFKNEKKIVLVVGNERHGIAPALLEKIPLKVHITMFGRNSSMNVSQAAGIAFYEISKTLPSLAEK</sequence>
<evidence type="ECO:0000313" key="5">
    <source>
        <dbReference type="Proteomes" id="UP000321954"/>
    </source>
</evidence>
<reference evidence="4 5" key="1">
    <citation type="submission" date="2019-08" db="EMBL/GenBank/DDBJ databases">
        <title>Antarcticibacterium arcticum sp. nov., a bacterium isolated from marine sediment of the Canadian Beaufort Sea.</title>
        <authorList>
            <person name="Lee Y.M."/>
            <person name="Baek K."/>
            <person name="Lee D.-H."/>
            <person name="Shin S.C."/>
            <person name="Jin Y.K."/>
            <person name="Park Y."/>
        </authorList>
    </citation>
    <scope>NUCLEOTIDE SEQUENCE [LARGE SCALE GENOMIC DNA]</scope>
    <source>
        <strain evidence="4 5">PAMC 28998</strain>
    </source>
</reference>
<dbReference type="InterPro" id="IPR001537">
    <property type="entry name" value="SpoU_MeTrfase"/>
</dbReference>
<dbReference type="PANTHER" id="PTHR46429">
    <property type="entry name" value="23S RRNA (GUANOSINE-2'-O-)-METHYLTRANSFERASE RLMB"/>
    <property type="match status" value="1"/>
</dbReference>
<dbReference type="InterPro" id="IPR004441">
    <property type="entry name" value="rRNA_MeTrfase_TrmH"/>
</dbReference>
<dbReference type="OrthoDB" id="9795352at2"/>
<keyword evidence="5" id="KW-1185">Reference proteome</keyword>
<dbReference type="SUPFAM" id="SSF75217">
    <property type="entry name" value="alpha/beta knot"/>
    <property type="match status" value="1"/>
</dbReference>
<feature type="domain" description="tRNA/rRNA methyltransferase SpoU type" evidence="3">
    <location>
        <begin position="19"/>
        <end position="162"/>
    </location>
</feature>